<accession>A0A6J6K825</accession>
<evidence type="ECO:0000256" key="1">
    <source>
        <dbReference type="ARBA" id="ARBA00022801"/>
    </source>
</evidence>
<feature type="transmembrane region" description="Helical" evidence="3">
    <location>
        <begin position="284"/>
        <end position="302"/>
    </location>
</feature>
<feature type="transmembrane region" description="Helical" evidence="3">
    <location>
        <begin position="255"/>
        <end position="277"/>
    </location>
</feature>
<evidence type="ECO:0000313" key="4">
    <source>
        <dbReference type="EMBL" id="CAB4645446.1"/>
    </source>
</evidence>
<sequence length="313" mass="34291">MTVEQPRQRPTSVLKVSSPELAPSSRRTRIWLGALDVVGRMMIAIGVLLLAFVAYQLWGTGIAESRAQDTLATEFEAVVQNTTTETTTPLYGDVISRIQIPSIDVDKYVVAGVDAESLQKGPGLFPGSPLAGQLGNVAITGHRTTYGAPFSRINEIAVGDEIILKTSEGEFTYIVNAEPFVVEPTQTEVAKTTDPNTATLTLISCHPRWTSEKRIVVTATLVPTVEPAPPTEFVAQEGDYVPELLNKGWFHDSAAWPWVLLWFTALVGLYVAAIFAIRRGIRAYISYPVMGVVMLPVLFIFFEQLSRLLPTNL</sequence>
<dbReference type="AlphaFoldDB" id="A0A6J6K825"/>
<dbReference type="InterPro" id="IPR005754">
    <property type="entry name" value="Sortase"/>
</dbReference>
<dbReference type="Pfam" id="PF04203">
    <property type="entry name" value="Sortase"/>
    <property type="match status" value="1"/>
</dbReference>
<protein>
    <submittedName>
        <fullName evidence="4">Unannotated protein</fullName>
    </submittedName>
</protein>
<dbReference type="Gene3D" id="2.40.260.10">
    <property type="entry name" value="Sortase"/>
    <property type="match status" value="1"/>
</dbReference>
<dbReference type="InterPro" id="IPR042003">
    <property type="entry name" value="Sortase_E"/>
</dbReference>
<dbReference type="NCBIfam" id="TIGR01076">
    <property type="entry name" value="sortase_fam"/>
    <property type="match status" value="1"/>
</dbReference>
<organism evidence="4">
    <name type="scientific">freshwater metagenome</name>
    <dbReference type="NCBI Taxonomy" id="449393"/>
    <lineage>
        <taxon>unclassified sequences</taxon>
        <taxon>metagenomes</taxon>
        <taxon>ecological metagenomes</taxon>
    </lineage>
</organism>
<feature type="transmembrane region" description="Helical" evidence="3">
    <location>
        <begin position="37"/>
        <end position="58"/>
    </location>
</feature>
<dbReference type="EMBL" id="CAEZWE010000010">
    <property type="protein sequence ID" value="CAB4645446.1"/>
    <property type="molecule type" value="Genomic_DNA"/>
</dbReference>
<gene>
    <name evidence="4" type="ORF">UFOPK2169_00413</name>
</gene>
<name>A0A6J6K825_9ZZZZ</name>
<dbReference type="GO" id="GO:0016787">
    <property type="term" value="F:hydrolase activity"/>
    <property type="evidence" value="ECO:0007669"/>
    <property type="project" value="UniProtKB-KW"/>
</dbReference>
<dbReference type="CDD" id="cd05830">
    <property type="entry name" value="Sortase_E"/>
    <property type="match status" value="1"/>
</dbReference>
<dbReference type="InterPro" id="IPR023365">
    <property type="entry name" value="Sortase_dom-sf"/>
</dbReference>
<feature type="region of interest" description="Disordered" evidence="2">
    <location>
        <begin position="1"/>
        <end position="20"/>
    </location>
</feature>
<keyword evidence="3" id="KW-0472">Membrane</keyword>
<reference evidence="4" key="1">
    <citation type="submission" date="2020-05" db="EMBL/GenBank/DDBJ databases">
        <authorList>
            <person name="Chiriac C."/>
            <person name="Salcher M."/>
            <person name="Ghai R."/>
            <person name="Kavagutti S V."/>
        </authorList>
    </citation>
    <scope>NUCLEOTIDE SEQUENCE</scope>
</reference>
<keyword evidence="3" id="KW-0812">Transmembrane</keyword>
<keyword evidence="3" id="KW-1133">Transmembrane helix</keyword>
<evidence type="ECO:0000256" key="3">
    <source>
        <dbReference type="SAM" id="Phobius"/>
    </source>
</evidence>
<keyword evidence="1" id="KW-0378">Hydrolase</keyword>
<evidence type="ECO:0000256" key="2">
    <source>
        <dbReference type="SAM" id="MobiDB-lite"/>
    </source>
</evidence>
<proteinExistence type="predicted"/>
<dbReference type="SUPFAM" id="SSF63817">
    <property type="entry name" value="Sortase"/>
    <property type="match status" value="1"/>
</dbReference>